<protein>
    <submittedName>
        <fullName evidence="2">Uncharacterized protein</fullName>
    </submittedName>
</protein>
<accession>X0HSR4</accession>
<dbReference type="HOGENOM" id="CLU_3224651_0_0_1"/>
<evidence type="ECO:0000313" key="2">
    <source>
        <dbReference type="EMBL" id="EXL74886.1"/>
    </source>
</evidence>
<gene>
    <name evidence="2" type="ORF">FOPG_10000</name>
</gene>
<reference evidence="2" key="1">
    <citation type="submission" date="2011-11" db="EMBL/GenBank/DDBJ databases">
        <title>The Genome Sequence of Fusarium oxysporum PHW808.</title>
        <authorList>
            <consortium name="The Broad Institute Genome Sequencing Platform"/>
            <person name="Ma L.-J."/>
            <person name="Gale L.R."/>
            <person name="Schwartz D.C."/>
            <person name="Zhou S."/>
            <person name="Corby-Kistler H."/>
            <person name="Young S.K."/>
            <person name="Zeng Q."/>
            <person name="Gargeya S."/>
            <person name="Fitzgerald M."/>
            <person name="Haas B."/>
            <person name="Abouelleil A."/>
            <person name="Alvarado L."/>
            <person name="Arachchi H.M."/>
            <person name="Berlin A."/>
            <person name="Brown A."/>
            <person name="Chapman S.B."/>
            <person name="Chen Z."/>
            <person name="Dunbar C."/>
            <person name="Freedman E."/>
            <person name="Gearin G."/>
            <person name="Goldberg J."/>
            <person name="Griggs A."/>
            <person name="Gujja S."/>
            <person name="Heiman D."/>
            <person name="Howarth C."/>
            <person name="Larson L."/>
            <person name="Lui A."/>
            <person name="MacDonald P.J.P."/>
            <person name="Montmayeur A."/>
            <person name="Murphy C."/>
            <person name="Neiman D."/>
            <person name="Pearson M."/>
            <person name="Priest M."/>
            <person name="Roberts A."/>
            <person name="Saif S."/>
            <person name="Shea T."/>
            <person name="Shenoy N."/>
            <person name="Sisk P."/>
            <person name="Stolte C."/>
            <person name="Sykes S."/>
            <person name="Wortman J."/>
            <person name="Nusbaum C."/>
            <person name="Birren B."/>
        </authorList>
    </citation>
    <scope>NUCLEOTIDE SEQUENCE [LARGE SCALE GENOMIC DNA]</scope>
    <source>
        <strain evidence="2">54008</strain>
    </source>
</reference>
<feature type="region of interest" description="Disordered" evidence="1">
    <location>
        <begin position="19"/>
        <end position="44"/>
    </location>
</feature>
<proteinExistence type="predicted"/>
<reference evidence="2" key="2">
    <citation type="submission" date="2012-05" db="EMBL/GenBank/DDBJ databases">
        <title>The Genome Annotation of Fusarium oxysporum PHW808.</title>
        <authorList>
            <consortium name="The Broad Institute Genomics Platform"/>
            <person name="Ma L.-J."/>
            <person name="Corby-Kistler H."/>
            <person name="Broz K."/>
            <person name="Gale L.R."/>
            <person name="Jonkers W."/>
            <person name="O'Donnell K."/>
            <person name="Ploetz R."/>
            <person name="Steinberg C."/>
            <person name="Schwartz D.C."/>
            <person name="VanEtten H."/>
            <person name="Zhou S."/>
            <person name="Young S.K."/>
            <person name="Zeng Q."/>
            <person name="Gargeya S."/>
            <person name="Fitzgerald M."/>
            <person name="Abouelleil A."/>
            <person name="Alvarado L."/>
            <person name="Chapman S.B."/>
            <person name="Gainer-Dewar J."/>
            <person name="Goldberg J."/>
            <person name="Griggs A."/>
            <person name="Gujja S."/>
            <person name="Hansen M."/>
            <person name="Howarth C."/>
            <person name="Imamovic A."/>
            <person name="Ireland A."/>
            <person name="Larimer J."/>
            <person name="McCowan C."/>
            <person name="Murphy C."/>
            <person name="Pearson M."/>
            <person name="Poon T.W."/>
            <person name="Priest M."/>
            <person name="Roberts A."/>
            <person name="Saif S."/>
            <person name="Shea T."/>
            <person name="Sykes S."/>
            <person name="Wortman J."/>
            <person name="Nusbaum C."/>
            <person name="Birren B."/>
        </authorList>
    </citation>
    <scope>NUCLEOTIDE SEQUENCE</scope>
    <source>
        <strain evidence="2">54008</strain>
    </source>
</reference>
<feature type="compositionally biased region" description="Polar residues" evidence="1">
    <location>
        <begin position="33"/>
        <end position="44"/>
    </location>
</feature>
<evidence type="ECO:0000256" key="1">
    <source>
        <dbReference type="SAM" id="MobiDB-lite"/>
    </source>
</evidence>
<name>X0HSR4_FUSOX</name>
<dbReference type="AlphaFoldDB" id="X0HSR4"/>
<dbReference type="Proteomes" id="UP000030676">
    <property type="component" value="Unassembled WGS sequence"/>
</dbReference>
<sequence length="44" mass="4975">MTLAKTPLISIQLVEKRKSRNAARLRDDHTPETVETLNDVNVEA</sequence>
<dbReference type="EMBL" id="JH658865">
    <property type="protein sequence ID" value="EXL74886.1"/>
    <property type="molecule type" value="Genomic_DNA"/>
</dbReference>
<organism evidence="2">
    <name type="scientific">Fusarium oxysporum f. sp. conglutinans race 2 54008</name>
    <dbReference type="NCBI Taxonomy" id="1089457"/>
    <lineage>
        <taxon>Eukaryota</taxon>
        <taxon>Fungi</taxon>
        <taxon>Dikarya</taxon>
        <taxon>Ascomycota</taxon>
        <taxon>Pezizomycotina</taxon>
        <taxon>Sordariomycetes</taxon>
        <taxon>Hypocreomycetidae</taxon>
        <taxon>Hypocreales</taxon>
        <taxon>Nectriaceae</taxon>
        <taxon>Fusarium</taxon>
        <taxon>Fusarium oxysporum species complex</taxon>
    </lineage>
</organism>